<evidence type="ECO:0008006" key="4">
    <source>
        <dbReference type="Google" id="ProtNLM"/>
    </source>
</evidence>
<gene>
    <name evidence="2" type="ORF">TbrSNM41_11630</name>
</gene>
<dbReference type="EMBL" id="AP025593">
    <property type="protein sequence ID" value="BDG16429.1"/>
    <property type="molecule type" value="Genomic_DNA"/>
</dbReference>
<feature type="compositionally biased region" description="Basic residues" evidence="1">
    <location>
        <begin position="17"/>
        <end position="28"/>
    </location>
</feature>
<organism evidence="2 3">
    <name type="scientific">Thermus brockianus</name>
    <dbReference type="NCBI Taxonomy" id="56956"/>
    <lineage>
        <taxon>Bacteria</taxon>
        <taxon>Thermotogati</taxon>
        <taxon>Deinococcota</taxon>
        <taxon>Deinococci</taxon>
        <taxon>Thermales</taxon>
        <taxon>Thermaceae</taxon>
        <taxon>Thermus</taxon>
    </lineage>
</organism>
<keyword evidence="3" id="KW-1185">Reference proteome</keyword>
<feature type="region of interest" description="Disordered" evidence="1">
    <location>
        <begin position="17"/>
        <end position="42"/>
    </location>
</feature>
<evidence type="ECO:0000313" key="3">
    <source>
        <dbReference type="Proteomes" id="UP000831120"/>
    </source>
</evidence>
<proteinExistence type="predicted"/>
<feature type="region of interest" description="Disordered" evidence="1">
    <location>
        <begin position="111"/>
        <end position="138"/>
    </location>
</feature>
<sequence>MQAGYKPRHGHLAHHLHATRKHPIRHPRHDSLSRHGNGLQTRRAKAVNGGTRYLYWEACPQKSQPRDVKPLSRFWNRTTPKDILQLPWIQANTLHRPAHHLRRKIHRVQIRKSAVPLSPPNRAPHRTDNDRLTHFPSP</sequence>
<protein>
    <recommendedName>
        <fullName evidence="4">Transposase</fullName>
    </recommendedName>
</protein>
<dbReference type="Proteomes" id="UP000831120">
    <property type="component" value="Chromosome"/>
</dbReference>
<evidence type="ECO:0000313" key="2">
    <source>
        <dbReference type="EMBL" id="BDG16429.1"/>
    </source>
</evidence>
<feature type="compositionally biased region" description="Basic and acidic residues" evidence="1">
    <location>
        <begin position="125"/>
        <end position="138"/>
    </location>
</feature>
<accession>A0ABN6NJ15</accession>
<name>A0ABN6NJ15_THEBO</name>
<reference evidence="2 3" key="1">
    <citation type="journal article" date="2022" name="Microbiol. Resour. Announc.">
        <title>Complete Genome Sequences of Thermus Strains Isolated from Senami Hot Spring in Japan.</title>
        <authorList>
            <person name="Miyazaki K."/>
        </authorList>
    </citation>
    <scope>NUCLEOTIDE SEQUENCE [LARGE SCALE GENOMIC DNA]</scope>
    <source>
        <strain evidence="2 3">SNM4-1</strain>
    </source>
</reference>
<evidence type="ECO:0000256" key="1">
    <source>
        <dbReference type="SAM" id="MobiDB-lite"/>
    </source>
</evidence>